<protein>
    <submittedName>
        <fullName evidence="2">Retrovirus-related Pol polyprotein from transposon opus</fullName>
    </submittedName>
</protein>
<dbReference type="AlphaFoldDB" id="A0AAW2U2G7"/>
<evidence type="ECO:0000313" key="2">
    <source>
        <dbReference type="EMBL" id="KAL0410688.1"/>
    </source>
</evidence>
<feature type="domain" description="Reverse transcriptase" evidence="1">
    <location>
        <begin position="2"/>
        <end position="48"/>
    </location>
</feature>
<dbReference type="SUPFAM" id="SSF56672">
    <property type="entry name" value="DNA/RNA polymerases"/>
    <property type="match status" value="1"/>
</dbReference>
<dbReference type="Gene3D" id="3.30.70.270">
    <property type="match status" value="2"/>
</dbReference>
<dbReference type="InterPro" id="IPR000477">
    <property type="entry name" value="RT_dom"/>
</dbReference>
<dbReference type="Pfam" id="PF00078">
    <property type="entry name" value="RVT_1"/>
    <property type="match status" value="1"/>
</dbReference>
<gene>
    <name evidence="2" type="ORF">Slati_3658500</name>
</gene>
<dbReference type="InterPro" id="IPR050951">
    <property type="entry name" value="Retrovirus_Pol_polyprotein"/>
</dbReference>
<dbReference type="EMBL" id="JACGWN010000013">
    <property type="protein sequence ID" value="KAL0410688.1"/>
    <property type="molecule type" value="Genomic_DNA"/>
</dbReference>
<dbReference type="PANTHER" id="PTHR37984:SF5">
    <property type="entry name" value="PROTEIN NYNRIN-LIKE"/>
    <property type="match status" value="1"/>
</dbReference>
<organism evidence="2">
    <name type="scientific">Sesamum latifolium</name>
    <dbReference type="NCBI Taxonomy" id="2727402"/>
    <lineage>
        <taxon>Eukaryota</taxon>
        <taxon>Viridiplantae</taxon>
        <taxon>Streptophyta</taxon>
        <taxon>Embryophyta</taxon>
        <taxon>Tracheophyta</taxon>
        <taxon>Spermatophyta</taxon>
        <taxon>Magnoliopsida</taxon>
        <taxon>eudicotyledons</taxon>
        <taxon>Gunneridae</taxon>
        <taxon>Pentapetalae</taxon>
        <taxon>asterids</taxon>
        <taxon>lamiids</taxon>
        <taxon>Lamiales</taxon>
        <taxon>Pedaliaceae</taxon>
        <taxon>Sesamum</taxon>
    </lineage>
</organism>
<proteinExistence type="predicted"/>
<name>A0AAW2U2G7_9LAMI</name>
<dbReference type="InterPro" id="IPR043128">
    <property type="entry name" value="Rev_trsase/Diguanyl_cyclase"/>
</dbReference>
<dbReference type="PANTHER" id="PTHR37984">
    <property type="entry name" value="PROTEIN CBG26694"/>
    <property type="match status" value="1"/>
</dbReference>
<reference evidence="2" key="1">
    <citation type="submission" date="2020-06" db="EMBL/GenBank/DDBJ databases">
        <authorList>
            <person name="Li T."/>
            <person name="Hu X."/>
            <person name="Zhang T."/>
            <person name="Song X."/>
            <person name="Zhang H."/>
            <person name="Dai N."/>
            <person name="Sheng W."/>
            <person name="Hou X."/>
            <person name="Wei L."/>
        </authorList>
    </citation>
    <scope>NUCLEOTIDE SEQUENCE</scope>
    <source>
        <strain evidence="2">KEN1</strain>
        <tissue evidence="2">Leaf</tissue>
    </source>
</reference>
<accession>A0AAW2U2G7</accession>
<comment type="caution">
    <text evidence="2">The sequence shown here is derived from an EMBL/GenBank/DDBJ whole genome shotgun (WGS) entry which is preliminary data.</text>
</comment>
<reference evidence="2" key="2">
    <citation type="journal article" date="2024" name="Plant">
        <title>Genomic evolution and insights into agronomic trait innovations of Sesamum species.</title>
        <authorList>
            <person name="Miao H."/>
            <person name="Wang L."/>
            <person name="Qu L."/>
            <person name="Liu H."/>
            <person name="Sun Y."/>
            <person name="Le M."/>
            <person name="Wang Q."/>
            <person name="Wei S."/>
            <person name="Zheng Y."/>
            <person name="Lin W."/>
            <person name="Duan Y."/>
            <person name="Cao H."/>
            <person name="Xiong S."/>
            <person name="Wang X."/>
            <person name="Wei L."/>
            <person name="Li C."/>
            <person name="Ma Q."/>
            <person name="Ju M."/>
            <person name="Zhao R."/>
            <person name="Li G."/>
            <person name="Mu C."/>
            <person name="Tian Q."/>
            <person name="Mei H."/>
            <person name="Zhang T."/>
            <person name="Gao T."/>
            <person name="Zhang H."/>
        </authorList>
    </citation>
    <scope>NUCLEOTIDE SEQUENCE</scope>
    <source>
        <strain evidence="2">KEN1</strain>
    </source>
</reference>
<dbReference type="InterPro" id="IPR043502">
    <property type="entry name" value="DNA/RNA_pol_sf"/>
</dbReference>
<sequence>MLVKSTKEQDHIKDLEECFQVLKNFGMKLNPAKCTFEVRGGKFLGYMISERGIEANPEKIKAIMDMPPPRSIREVQKLTGKLAALNRFISRSADKGLPFFKVLRGVAKFEWNNTSQLAFDDLKRYLVSPPLLTKPKMGETLWAYLAVSESAISAVLVR</sequence>
<evidence type="ECO:0000259" key="1">
    <source>
        <dbReference type="Pfam" id="PF00078"/>
    </source>
</evidence>